<keyword evidence="2" id="KW-1185">Reference proteome</keyword>
<name>A0ABD1Z5Y2_9MARC</name>
<dbReference type="Proteomes" id="UP001605036">
    <property type="component" value="Unassembled WGS sequence"/>
</dbReference>
<dbReference type="AlphaFoldDB" id="A0ABD1Z5Y2"/>
<proteinExistence type="predicted"/>
<sequence>MLQILQVISRNCMSLLRASVIQTGRDGSGGVFVLLNGALVWCSSELSPLHLDRRGRRSFIMKMAPLSRPRRRFFLLTRCNVVDIRFIS</sequence>
<reference evidence="1 2" key="1">
    <citation type="submission" date="2024-09" db="EMBL/GenBank/DDBJ databases">
        <title>Chromosome-scale assembly of Riccia fluitans.</title>
        <authorList>
            <person name="Paukszto L."/>
            <person name="Sawicki J."/>
            <person name="Karawczyk K."/>
            <person name="Piernik-Szablinska J."/>
            <person name="Szczecinska M."/>
            <person name="Mazdziarz M."/>
        </authorList>
    </citation>
    <scope>NUCLEOTIDE SEQUENCE [LARGE SCALE GENOMIC DNA]</scope>
    <source>
        <strain evidence="1">Rf_01</strain>
        <tissue evidence="1">Aerial parts of the thallus</tissue>
    </source>
</reference>
<evidence type="ECO:0000313" key="1">
    <source>
        <dbReference type="EMBL" id="KAL2642873.1"/>
    </source>
</evidence>
<organism evidence="1 2">
    <name type="scientific">Riccia fluitans</name>
    <dbReference type="NCBI Taxonomy" id="41844"/>
    <lineage>
        <taxon>Eukaryota</taxon>
        <taxon>Viridiplantae</taxon>
        <taxon>Streptophyta</taxon>
        <taxon>Embryophyta</taxon>
        <taxon>Marchantiophyta</taxon>
        <taxon>Marchantiopsida</taxon>
        <taxon>Marchantiidae</taxon>
        <taxon>Marchantiales</taxon>
        <taxon>Ricciaceae</taxon>
        <taxon>Riccia</taxon>
    </lineage>
</organism>
<protein>
    <submittedName>
        <fullName evidence="1">Uncharacterized protein</fullName>
    </submittedName>
</protein>
<comment type="caution">
    <text evidence="1">The sequence shown here is derived from an EMBL/GenBank/DDBJ whole genome shotgun (WGS) entry which is preliminary data.</text>
</comment>
<evidence type="ECO:0000313" key="2">
    <source>
        <dbReference type="Proteomes" id="UP001605036"/>
    </source>
</evidence>
<accession>A0ABD1Z5Y2</accession>
<dbReference type="EMBL" id="JBHFFA010000002">
    <property type="protein sequence ID" value="KAL2642873.1"/>
    <property type="molecule type" value="Genomic_DNA"/>
</dbReference>
<gene>
    <name evidence="1" type="ORF">R1flu_010460</name>
</gene>